<accession>A0AAD9DT82</accession>
<comment type="caution">
    <text evidence="2">The sequence shown here is derived from an EMBL/GenBank/DDBJ whole genome shotgun (WGS) entry which is preliminary data.</text>
</comment>
<name>A0AAD9DT82_9TELE</name>
<dbReference type="InterPro" id="IPR043128">
    <property type="entry name" value="Rev_trsase/Diguanyl_cyclase"/>
</dbReference>
<protein>
    <submittedName>
        <fullName evidence="2">Uncharacterized protein</fullName>
    </submittedName>
</protein>
<gene>
    <name evidence="2" type="ORF">P4O66_012289</name>
</gene>
<dbReference type="Gene3D" id="3.30.70.270">
    <property type="match status" value="1"/>
</dbReference>
<evidence type="ECO:0000256" key="1">
    <source>
        <dbReference type="SAM" id="MobiDB-lite"/>
    </source>
</evidence>
<sequence length="97" mass="10622">MGLYHCSEGRGCSSSVQDLSSLPGGRPNNGAVHQGGIGASNHLYCKLKKCEFYCREPVTTYDMLGAAAVLGFANFYRRFIKSFSTTIRPLKDLLRGK</sequence>
<dbReference type="EMBL" id="JAROKS010000019">
    <property type="protein sequence ID" value="KAK1792333.1"/>
    <property type="molecule type" value="Genomic_DNA"/>
</dbReference>
<dbReference type="InterPro" id="IPR043502">
    <property type="entry name" value="DNA/RNA_pol_sf"/>
</dbReference>
<proteinExistence type="predicted"/>
<feature type="region of interest" description="Disordered" evidence="1">
    <location>
        <begin position="1"/>
        <end position="33"/>
    </location>
</feature>
<evidence type="ECO:0000313" key="3">
    <source>
        <dbReference type="Proteomes" id="UP001239994"/>
    </source>
</evidence>
<evidence type="ECO:0000313" key="2">
    <source>
        <dbReference type="EMBL" id="KAK1792333.1"/>
    </source>
</evidence>
<reference evidence="2" key="1">
    <citation type="submission" date="2023-03" db="EMBL/GenBank/DDBJ databases">
        <title>Electrophorus voltai genome.</title>
        <authorList>
            <person name="Bian C."/>
        </authorList>
    </citation>
    <scope>NUCLEOTIDE SEQUENCE</scope>
    <source>
        <strain evidence="2">CB-2022</strain>
        <tissue evidence="2">Muscle</tissue>
    </source>
</reference>
<dbReference type="Proteomes" id="UP001239994">
    <property type="component" value="Unassembled WGS sequence"/>
</dbReference>
<organism evidence="2 3">
    <name type="scientific">Electrophorus voltai</name>
    <dbReference type="NCBI Taxonomy" id="2609070"/>
    <lineage>
        <taxon>Eukaryota</taxon>
        <taxon>Metazoa</taxon>
        <taxon>Chordata</taxon>
        <taxon>Craniata</taxon>
        <taxon>Vertebrata</taxon>
        <taxon>Euteleostomi</taxon>
        <taxon>Actinopterygii</taxon>
        <taxon>Neopterygii</taxon>
        <taxon>Teleostei</taxon>
        <taxon>Ostariophysi</taxon>
        <taxon>Gymnotiformes</taxon>
        <taxon>Gymnotoidei</taxon>
        <taxon>Gymnotidae</taxon>
        <taxon>Electrophorus</taxon>
    </lineage>
</organism>
<keyword evidence="3" id="KW-1185">Reference proteome</keyword>
<dbReference type="AlphaFoldDB" id="A0AAD9DT82"/>
<dbReference type="SUPFAM" id="SSF56672">
    <property type="entry name" value="DNA/RNA polymerases"/>
    <property type="match status" value="1"/>
</dbReference>